<dbReference type="RefSeq" id="WP_248934288.1">
    <property type="nucleotide sequence ID" value="NZ_JAKILF010000001.1"/>
</dbReference>
<dbReference type="EMBL" id="JBHRTD010000018">
    <property type="protein sequence ID" value="MFC3140392.1"/>
    <property type="molecule type" value="Genomic_DNA"/>
</dbReference>
<keyword evidence="3" id="KW-1185">Reference proteome</keyword>
<sequence>MSRKILWVLWMSMGLTACAAPPETHCNLPQNGISPEQAEMLESWVLEQEFMSGCVTEKLADLCEAYCPETNDACDDNWTRGLNLSQWRSVYQSCLAPGSDD</sequence>
<organism evidence="2 3">
    <name type="scientific">Shewanella submarina</name>
    <dbReference type="NCBI Taxonomy" id="2016376"/>
    <lineage>
        <taxon>Bacteria</taxon>
        <taxon>Pseudomonadati</taxon>
        <taxon>Pseudomonadota</taxon>
        <taxon>Gammaproteobacteria</taxon>
        <taxon>Alteromonadales</taxon>
        <taxon>Shewanellaceae</taxon>
        <taxon>Shewanella</taxon>
    </lineage>
</organism>
<protein>
    <recommendedName>
        <fullName evidence="4">Lipoprotein</fullName>
    </recommendedName>
</protein>
<feature type="chain" id="PRO_5046712628" description="Lipoprotein" evidence="1">
    <location>
        <begin position="20"/>
        <end position="101"/>
    </location>
</feature>
<evidence type="ECO:0000256" key="1">
    <source>
        <dbReference type="SAM" id="SignalP"/>
    </source>
</evidence>
<feature type="signal peptide" evidence="1">
    <location>
        <begin position="1"/>
        <end position="19"/>
    </location>
</feature>
<name>A0ABV7GL04_9GAMM</name>
<evidence type="ECO:0000313" key="3">
    <source>
        <dbReference type="Proteomes" id="UP001595621"/>
    </source>
</evidence>
<evidence type="ECO:0000313" key="2">
    <source>
        <dbReference type="EMBL" id="MFC3140392.1"/>
    </source>
</evidence>
<dbReference type="PROSITE" id="PS51257">
    <property type="entry name" value="PROKAR_LIPOPROTEIN"/>
    <property type="match status" value="1"/>
</dbReference>
<gene>
    <name evidence="2" type="ORF">ACFOE0_19735</name>
</gene>
<accession>A0ABV7GL04</accession>
<evidence type="ECO:0008006" key="4">
    <source>
        <dbReference type="Google" id="ProtNLM"/>
    </source>
</evidence>
<proteinExistence type="predicted"/>
<comment type="caution">
    <text evidence="2">The sequence shown here is derived from an EMBL/GenBank/DDBJ whole genome shotgun (WGS) entry which is preliminary data.</text>
</comment>
<dbReference type="Proteomes" id="UP001595621">
    <property type="component" value="Unassembled WGS sequence"/>
</dbReference>
<reference evidence="3" key="1">
    <citation type="journal article" date="2019" name="Int. J. Syst. Evol. Microbiol.">
        <title>The Global Catalogue of Microorganisms (GCM) 10K type strain sequencing project: providing services to taxonomists for standard genome sequencing and annotation.</title>
        <authorList>
            <consortium name="The Broad Institute Genomics Platform"/>
            <consortium name="The Broad Institute Genome Sequencing Center for Infectious Disease"/>
            <person name="Wu L."/>
            <person name="Ma J."/>
        </authorList>
    </citation>
    <scope>NUCLEOTIDE SEQUENCE [LARGE SCALE GENOMIC DNA]</scope>
    <source>
        <strain evidence="3">KCTC 52277</strain>
    </source>
</reference>
<keyword evidence="1" id="KW-0732">Signal</keyword>